<evidence type="ECO:0000313" key="9">
    <source>
        <dbReference type="EMBL" id="OJA37308.1"/>
    </source>
</evidence>
<dbReference type="Proteomes" id="UP000183667">
    <property type="component" value="Unassembled WGS sequence"/>
</dbReference>
<dbReference type="Pfam" id="PF22751">
    <property type="entry name" value="DUF488-N3a"/>
    <property type="match status" value="1"/>
</dbReference>
<evidence type="ECO:0000313" key="2">
    <source>
        <dbReference type="EMBL" id="AOK26483.1"/>
    </source>
</evidence>
<dbReference type="Proteomes" id="UP000056732">
    <property type="component" value="Unassembled WGS sequence"/>
</dbReference>
<dbReference type="EMBL" id="LPBJ01000106">
    <property type="protein sequence ID" value="KVP86950.1"/>
    <property type="molecule type" value="Genomic_DNA"/>
</dbReference>
<proteinExistence type="predicted"/>
<reference evidence="11 12" key="1">
    <citation type="submission" date="2015-11" db="EMBL/GenBank/DDBJ databases">
        <title>Expanding the genomic diversity of Burkholderia species for the development of highly accurate diagnostics.</title>
        <authorList>
            <person name="Sahl J."/>
            <person name="Keim P."/>
            <person name="Wagner D."/>
        </authorList>
    </citation>
    <scope>NUCLEOTIDE SEQUENCE [LARGE SCALE GENOMIC DNA]</scope>
    <source>
        <strain evidence="6 12">MSMB1137WGS</strain>
        <strain evidence="4 13">MSMB1585WGS</strain>
        <strain evidence="5 11">MSMB1808WGS</strain>
        <strain evidence="3 15">MSMB2036</strain>
        <strain evidence="7 14">MSMB2167WGS</strain>
        <strain evidence="8 16">MSMB782WGS</strain>
    </source>
</reference>
<gene>
    <name evidence="9" type="ORF">BGV66_31475</name>
    <name evidence="10" type="ORF">DF015_21460</name>
    <name evidence="3" type="ORF">WJ33_15990</name>
    <name evidence="4" type="ORF">WJ68_15480</name>
    <name evidence="5" type="ORF">WJ96_21165</name>
    <name evidence="6" type="ORF">WK53_17625</name>
    <name evidence="2" type="ORF">WK67_27905</name>
    <name evidence="7" type="ORF">WL73_02600</name>
    <name evidence="8" type="ORF">WM16_26635</name>
</gene>
<reference evidence="9" key="4">
    <citation type="submission" date="2016-08" db="EMBL/GenBank/DDBJ databases">
        <authorList>
            <person name="Price E.P."/>
            <person name="Currie B.J."/>
            <person name="Wagner D.M."/>
        </authorList>
    </citation>
    <scope>NUCLEOTIDE SEQUENCE</scope>
    <source>
        <strain evidence="9">MSMB0103</strain>
    </source>
</reference>
<dbReference type="EMBL" id="LPLU01000125">
    <property type="protein sequence ID" value="KWK67497.1"/>
    <property type="molecule type" value="Genomic_DNA"/>
</dbReference>
<dbReference type="EMBL" id="LPIX01000095">
    <property type="protein sequence ID" value="KWD95559.1"/>
    <property type="molecule type" value="Genomic_DNA"/>
</dbReference>
<dbReference type="EMBL" id="CP013447">
    <property type="protein sequence ID" value="AOK26483.1"/>
    <property type="molecule type" value="Genomic_DNA"/>
</dbReference>
<dbReference type="Proteomes" id="UP000065504">
    <property type="component" value="Unassembled WGS sequence"/>
</dbReference>
<dbReference type="Proteomes" id="UP000062998">
    <property type="component" value="Unassembled WGS sequence"/>
</dbReference>
<accession>A0A103RTQ0</accession>
<evidence type="ECO:0000313" key="8">
    <source>
        <dbReference type="EMBL" id="KWK67497.1"/>
    </source>
</evidence>
<dbReference type="EMBL" id="MEAU01000078">
    <property type="protein sequence ID" value="OJA37308.1"/>
    <property type="molecule type" value="Genomic_DNA"/>
</dbReference>
<sequence>MSIRIVQLGSPRAAGEGLRIGTVRRPPRGVPKAEFASRDYYDVWLPTLSPTPELVAQAQAAGTDADWRAFARKFRAEMNHGDAPKVLDLLAALSATTQFSIGCYCENESRCHRSILRELLAERGAAIEPDAS</sequence>
<evidence type="ECO:0000313" key="16">
    <source>
        <dbReference type="Proteomes" id="UP000065504"/>
    </source>
</evidence>
<dbReference type="InterPro" id="IPR054495">
    <property type="entry name" value="DUF488-N3a"/>
</dbReference>
<evidence type="ECO:0000313" key="19">
    <source>
        <dbReference type="Proteomes" id="UP000273734"/>
    </source>
</evidence>
<evidence type="ECO:0000313" key="3">
    <source>
        <dbReference type="EMBL" id="KVG73808.1"/>
    </source>
</evidence>
<dbReference type="Proteomes" id="UP000095100">
    <property type="component" value="Chromosome 2"/>
</dbReference>
<dbReference type="Proteomes" id="UP000056453">
    <property type="component" value="Unassembled WGS sequence"/>
</dbReference>
<protein>
    <submittedName>
        <fullName evidence="10">DUF488 family protein</fullName>
    </submittedName>
</protein>
<name>A0A103RTQ0_9BURK</name>
<dbReference type="EMBL" id="LOXM01000036">
    <property type="protein sequence ID" value="KVG73808.1"/>
    <property type="molecule type" value="Genomic_DNA"/>
</dbReference>
<reference evidence="2 17" key="2">
    <citation type="submission" date="2015-12" db="EMBL/GenBank/DDBJ databases">
        <title>Diversity of Burkholderia near neighbor genomes.</title>
        <authorList>
            <person name="Sahl J."/>
            <person name="Wagner D."/>
            <person name="Keim P."/>
        </authorList>
    </citation>
    <scope>NUCLEOTIDE SEQUENCE [LARGE SCALE GENOMIC DNA]</scope>
    <source>
        <strain evidence="2 17">MSMB1189WGS</strain>
    </source>
</reference>
<dbReference type="Proteomes" id="UP000057910">
    <property type="component" value="Unassembled WGS sequence"/>
</dbReference>
<evidence type="ECO:0000313" key="5">
    <source>
        <dbReference type="EMBL" id="KVP86950.1"/>
    </source>
</evidence>
<evidence type="ECO:0000313" key="13">
    <source>
        <dbReference type="Proteomes" id="UP000057910"/>
    </source>
</evidence>
<dbReference type="AlphaFoldDB" id="A0A103RTQ0"/>
<evidence type="ECO:0000313" key="6">
    <source>
        <dbReference type="EMBL" id="KVT42698.1"/>
    </source>
</evidence>
<reference evidence="10 19" key="5">
    <citation type="submission" date="2018-08" db="EMBL/GenBank/DDBJ databases">
        <title>Comparative analysis of Burkholderia isolates from Puerto Rico.</title>
        <authorList>
            <person name="Hall C."/>
            <person name="Sahl J."/>
            <person name="Wagner D."/>
        </authorList>
    </citation>
    <scope>NUCLEOTIDE SEQUENCE [LARGE SCALE GENOMIC DNA]</scope>
    <source>
        <strain evidence="10 19">Bp8964</strain>
    </source>
</reference>
<feature type="domain" description="DUF488" evidence="1">
    <location>
        <begin position="3"/>
        <end position="124"/>
    </location>
</feature>
<reference evidence="18" key="3">
    <citation type="submission" date="2016-08" db="EMBL/GenBank/DDBJ databases">
        <title>Population biology and virulence potential of Burkholderia ubonensis.</title>
        <authorList>
            <person name="Price E.P."/>
            <person name="Currie B.J."/>
            <person name="Wagner D.M."/>
        </authorList>
    </citation>
    <scope>NUCLEOTIDE SEQUENCE [LARGE SCALE GENOMIC DNA]</scope>
    <source>
        <strain evidence="18">MSMB0103</strain>
    </source>
</reference>
<evidence type="ECO:0000313" key="4">
    <source>
        <dbReference type="EMBL" id="KVN83970.1"/>
    </source>
</evidence>
<evidence type="ECO:0000259" key="1">
    <source>
        <dbReference type="Pfam" id="PF22751"/>
    </source>
</evidence>
<dbReference type="EMBL" id="LPDO01000141">
    <property type="protein sequence ID" value="KVT42698.1"/>
    <property type="molecule type" value="Genomic_DNA"/>
</dbReference>
<evidence type="ECO:0000313" key="18">
    <source>
        <dbReference type="Proteomes" id="UP000183667"/>
    </source>
</evidence>
<dbReference type="Proteomes" id="UP000064029">
    <property type="component" value="Unassembled WGS sequence"/>
</dbReference>
<evidence type="ECO:0000313" key="17">
    <source>
        <dbReference type="Proteomes" id="UP000095100"/>
    </source>
</evidence>
<dbReference type="EMBL" id="LPAD01000069">
    <property type="protein sequence ID" value="KVN83970.1"/>
    <property type="molecule type" value="Genomic_DNA"/>
</dbReference>
<evidence type="ECO:0000313" key="14">
    <source>
        <dbReference type="Proteomes" id="UP000062998"/>
    </source>
</evidence>
<keyword evidence="11" id="KW-1185">Reference proteome</keyword>
<dbReference type="RefSeq" id="WP_059649928.1">
    <property type="nucleotide sequence ID" value="NZ_CABVPQ010000006.1"/>
</dbReference>
<evidence type="ECO:0000313" key="11">
    <source>
        <dbReference type="Proteomes" id="UP000056453"/>
    </source>
</evidence>
<evidence type="ECO:0000313" key="12">
    <source>
        <dbReference type="Proteomes" id="UP000056732"/>
    </source>
</evidence>
<dbReference type="OrthoDB" id="9790745at2"/>
<evidence type="ECO:0000313" key="15">
    <source>
        <dbReference type="Proteomes" id="UP000064029"/>
    </source>
</evidence>
<evidence type="ECO:0000313" key="7">
    <source>
        <dbReference type="EMBL" id="KWD95559.1"/>
    </source>
</evidence>
<dbReference type="EMBL" id="QTNY01000015">
    <property type="protein sequence ID" value="RQP75188.1"/>
    <property type="molecule type" value="Genomic_DNA"/>
</dbReference>
<dbReference type="Proteomes" id="UP000273734">
    <property type="component" value="Unassembled WGS sequence"/>
</dbReference>
<organism evidence="3 15">
    <name type="scientific">Burkholderia ubonensis</name>
    <dbReference type="NCBI Taxonomy" id="101571"/>
    <lineage>
        <taxon>Bacteria</taxon>
        <taxon>Pseudomonadati</taxon>
        <taxon>Pseudomonadota</taxon>
        <taxon>Betaproteobacteria</taxon>
        <taxon>Burkholderiales</taxon>
        <taxon>Burkholderiaceae</taxon>
        <taxon>Burkholderia</taxon>
        <taxon>Burkholderia cepacia complex</taxon>
    </lineage>
</organism>
<evidence type="ECO:0000313" key="10">
    <source>
        <dbReference type="EMBL" id="RQP75188.1"/>
    </source>
</evidence>